<reference evidence="1" key="1">
    <citation type="journal article" date="2023" name="G3 (Bethesda)">
        <title>Whole genome assembly and annotation of the endangered Caribbean coral Acropora cervicornis.</title>
        <authorList>
            <person name="Selwyn J.D."/>
            <person name="Vollmer S.V."/>
        </authorList>
    </citation>
    <scope>NUCLEOTIDE SEQUENCE</scope>
    <source>
        <strain evidence="1">K2</strain>
    </source>
</reference>
<dbReference type="PROSITE" id="PS50092">
    <property type="entry name" value="TSP1"/>
    <property type="match status" value="1"/>
</dbReference>
<name>A0AAD9VHZ1_ACRCE</name>
<dbReference type="SUPFAM" id="SSF82895">
    <property type="entry name" value="TSP-1 type 1 repeat"/>
    <property type="match status" value="1"/>
</dbReference>
<comment type="caution">
    <text evidence="1">The sequence shown here is derived from an EMBL/GenBank/DDBJ whole genome shotgun (WGS) entry which is preliminary data.</text>
</comment>
<organism evidence="1 2">
    <name type="scientific">Acropora cervicornis</name>
    <name type="common">Staghorn coral</name>
    <dbReference type="NCBI Taxonomy" id="6130"/>
    <lineage>
        <taxon>Eukaryota</taxon>
        <taxon>Metazoa</taxon>
        <taxon>Cnidaria</taxon>
        <taxon>Anthozoa</taxon>
        <taxon>Hexacorallia</taxon>
        <taxon>Scleractinia</taxon>
        <taxon>Astrocoeniina</taxon>
        <taxon>Acroporidae</taxon>
        <taxon>Acropora</taxon>
    </lineage>
</organism>
<protein>
    <submittedName>
        <fullName evidence="1">Uncharacterized protein</fullName>
    </submittedName>
</protein>
<dbReference type="Gene3D" id="2.20.100.10">
    <property type="entry name" value="Thrombospondin type-1 (TSP1) repeat"/>
    <property type="match status" value="1"/>
</dbReference>
<dbReference type="EMBL" id="JARQWQ010000001">
    <property type="protein sequence ID" value="KAK2574427.1"/>
    <property type="molecule type" value="Genomic_DNA"/>
</dbReference>
<dbReference type="InterPro" id="IPR036383">
    <property type="entry name" value="TSP1_rpt_sf"/>
</dbReference>
<dbReference type="InterPro" id="IPR000884">
    <property type="entry name" value="TSP1_rpt"/>
</dbReference>
<accession>A0AAD9VHZ1</accession>
<evidence type="ECO:0000313" key="2">
    <source>
        <dbReference type="Proteomes" id="UP001249851"/>
    </source>
</evidence>
<sequence length="269" mass="29696">MLKGKESSTDAHRTCKRPGIVRLAVNNRNTASISHVQYMDVSPRGVTGIHVAEAADYRVCLPGPEPVTLLATEGGHVLGKELKHVPVIVSTVQSCGGGLRMRRRFCNNPVPQYGGRECDQRNIMEIQFCGNTRCLAKILKGSQVANVNPKLVCGFDPCQEAGCLYNPEARCITDFECNPVFFNTDGKMLPHCKEYHGTVRVDRIKEYQRWSAKLAVGSITSFTQVSFPPPPQPQAAQPALRFPQAYNPLGSSKYYFSPSGIRARIICLK</sequence>
<proteinExistence type="predicted"/>
<reference evidence="1" key="2">
    <citation type="journal article" date="2023" name="Science">
        <title>Genomic signatures of disease resistance in endangered staghorn corals.</title>
        <authorList>
            <person name="Vollmer S.V."/>
            <person name="Selwyn J.D."/>
            <person name="Despard B.A."/>
            <person name="Roesel C.L."/>
        </authorList>
    </citation>
    <scope>NUCLEOTIDE SEQUENCE</scope>
    <source>
        <strain evidence="1">K2</strain>
    </source>
</reference>
<dbReference type="AlphaFoldDB" id="A0AAD9VHZ1"/>
<keyword evidence="2" id="KW-1185">Reference proteome</keyword>
<gene>
    <name evidence="1" type="ORF">P5673_000592</name>
</gene>
<dbReference type="Proteomes" id="UP001249851">
    <property type="component" value="Unassembled WGS sequence"/>
</dbReference>
<evidence type="ECO:0000313" key="1">
    <source>
        <dbReference type="EMBL" id="KAK2574427.1"/>
    </source>
</evidence>